<dbReference type="SUPFAM" id="SSF52540">
    <property type="entry name" value="P-loop containing nucleoside triphosphate hydrolases"/>
    <property type="match status" value="1"/>
</dbReference>
<dbReference type="GO" id="GO:0006952">
    <property type="term" value="P:defense response"/>
    <property type="evidence" value="ECO:0007669"/>
    <property type="project" value="UniProtKB-KW"/>
</dbReference>
<dbReference type="Gene3D" id="3.80.10.10">
    <property type="entry name" value="Ribonuclease Inhibitor"/>
    <property type="match status" value="1"/>
</dbReference>
<keyword evidence="4" id="KW-0547">Nucleotide-binding</keyword>
<dbReference type="Gene3D" id="1.10.10.60">
    <property type="entry name" value="Homeodomain-like"/>
    <property type="match status" value="1"/>
</dbReference>
<dbReference type="Gene3D" id="3.40.50.300">
    <property type="entry name" value="P-loop containing nucleotide triphosphate hydrolases"/>
    <property type="match status" value="1"/>
</dbReference>
<dbReference type="SUPFAM" id="SSF52058">
    <property type="entry name" value="L domain-like"/>
    <property type="match status" value="1"/>
</dbReference>
<dbReference type="PROSITE" id="PS51294">
    <property type="entry name" value="HTH_MYB"/>
    <property type="match status" value="1"/>
</dbReference>
<organism evidence="12 13">
    <name type="scientific">Eleusine coracana subsp. coracana</name>
    <dbReference type="NCBI Taxonomy" id="191504"/>
    <lineage>
        <taxon>Eukaryota</taxon>
        <taxon>Viridiplantae</taxon>
        <taxon>Streptophyta</taxon>
        <taxon>Embryophyta</taxon>
        <taxon>Tracheophyta</taxon>
        <taxon>Spermatophyta</taxon>
        <taxon>Magnoliopsida</taxon>
        <taxon>Liliopsida</taxon>
        <taxon>Poales</taxon>
        <taxon>Poaceae</taxon>
        <taxon>PACMAD clade</taxon>
        <taxon>Chloridoideae</taxon>
        <taxon>Cynodonteae</taxon>
        <taxon>Eleusininae</taxon>
        <taxon>Eleusine</taxon>
    </lineage>
</organism>
<protein>
    <recommendedName>
        <fullName evidence="11">HTH myb-type domain-containing protein</fullName>
    </recommendedName>
</protein>
<comment type="similarity">
    <text evidence="1">Belongs to the disease resistance NB-LRR family.</text>
</comment>
<proteinExistence type="inferred from homology"/>
<keyword evidence="9" id="KW-0539">Nucleus</keyword>
<keyword evidence="3" id="KW-0677">Repeat</keyword>
<evidence type="ECO:0000313" key="13">
    <source>
        <dbReference type="Proteomes" id="UP001054889"/>
    </source>
</evidence>
<keyword evidence="6" id="KW-0805">Transcription regulation</keyword>
<evidence type="ECO:0000256" key="9">
    <source>
        <dbReference type="ARBA" id="ARBA00023242"/>
    </source>
</evidence>
<dbReference type="GO" id="GO:0051707">
    <property type="term" value="P:response to other organism"/>
    <property type="evidence" value="ECO:0007669"/>
    <property type="project" value="UniProtKB-ARBA"/>
</dbReference>
<evidence type="ECO:0000256" key="1">
    <source>
        <dbReference type="ARBA" id="ARBA00008894"/>
    </source>
</evidence>
<dbReference type="PANTHER" id="PTHR31499:SF79">
    <property type="entry name" value="HTH MYB-TYPE DOMAIN-CONTAINING PROTEIN"/>
    <property type="match status" value="1"/>
</dbReference>
<dbReference type="FunFam" id="1.10.10.60:FF:000002">
    <property type="entry name" value="Myb family transcription factor"/>
    <property type="match status" value="1"/>
</dbReference>
<keyword evidence="13" id="KW-1185">Reference proteome</keyword>
<feature type="compositionally biased region" description="Low complexity" evidence="10">
    <location>
        <begin position="209"/>
        <end position="220"/>
    </location>
</feature>
<evidence type="ECO:0000313" key="12">
    <source>
        <dbReference type="EMBL" id="GJN34247.1"/>
    </source>
</evidence>
<keyword evidence="2" id="KW-0433">Leucine-rich repeat</keyword>
<dbReference type="InterPro" id="IPR002182">
    <property type="entry name" value="NB-ARC"/>
</dbReference>
<evidence type="ECO:0000256" key="6">
    <source>
        <dbReference type="ARBA" id="ARBA00023015"/>
    </source>
</evidence>
<dbReference type="GO" id="GO:0000166">
    <property type="term" value="F:nucleotide binding"/>
    <property type="evidence" value="ECO:0007669"/>
    <property type="project" value="UniProtKB-KW"/>
</dbReference>
<evidence type="ECO:0000256" key="3">
    <source>
        <dbReference type="ARBA" id="ARBA00022737"/>
    </source>
</evidence>
<dbReference type="InterPro" id="IPR027417">
    <property type="entry name" value="P-loop_NTPase"/>
</dbReference>
<dbReference type="InterPro" id="IPR032675">
    <property type="entry name" value="LRR_dom_sf"/>
</dbReference>
<evidence type="ECO:0000256" key="4">
    <source>
        <dbReference type="ARBA" id="ARBA00022741"/>
    </source>
</evidence>
<dbReference type="Pfam" id="PF14379">
    <property type="entry name" value="Myb_CC_LHEQLE"/>
    <property type="match status" value="1"/>
</dbReference>
<dbReference type="Pfam" id="PF00249">
    <property type="entry name" value="Myb_DNA-binding"/>
    <property type="match status" value="1"/>
</dbReference>
<sequence>MHSTKPEASFGQAHTDSIVNQQQVVFAGNNMDPSNGANNNTNMAARQRLRWTNELHERFVEAVTQLGGPDRATPKGVLRIMGVPGLTIYHVKSHLQKYRLAKYIPEASTDGNKADNKDPGDLLAGLEGSSGLQISEALKLQMEVQKRLHEQLEVQRQLQLRIEAQGKYLQKIIEEQQRITGVKSEMTAAGASVTVSSNEQFPDSERTEPSTPAPTSESPTQGASNRDNGARTEAPKSPCHDDSLSHHEPLTPDSNRQPGHIVGTKSCSCSGDSLYDICRVPRVGAMSGMEVAGIQAARWVLGKALDVVSSGALEAWAASTELGTNMEALKMELLYAQGMLNNARGREIQNLALVELLQKLRDLGYRADDVLDELDYFRIQDELDGTFHAADEHEGGCLRNCAFNAVHTAKAISKKLTGISKCCSHGDSHKEPAGGGIRGGGRRCGAWPCLGLATPSDEEEEEEEEEIDDHGCMGRLATGARNTIHSVGKHLPCHSACCVQNDSNSNVASNKRQRFLCCAWPSKTPKLKFNRVKVSQNMKEIVEQLKPVCAKVSTILNLELLDSNRSMAQWIAMSLDGRLSNKQYHAPIQQTAKSRPITTSEFIEPKLYGREDKTSNIIHNITKGEYSDKALTVLPIVGPGGIGKTTLTQYIYNDVELQKHFAIGQLSELRGVLLIDNLEMIGSREEAEEAKLVHKKHLREVTELGVVAQEKATISPLSWVTRVGALAGQLLPWSSGGLEAEATRFGLEDGLLLLPPQLQELDIANCLHLSLHPDSVGLQGLCSLRYLKIWDCPKFFSLYLAATSSASCYPFPTSLQELYLFGDQYLQDSQPQPAAEEVKTVSFSNISSLTELMIAGYGGDMRGVGRHLPLGCLNRLRVSRTHDFFFLVVDPRAFSVLQSLETDDIAGLLAAPVCSLLSSSLTELVLLGDDEIECFTEQQETALQLLTSIQKLEFSGWKKLRCLPAAGLRGLPNLKRLMIYHCEAIRSLPKKGFPNSLEELTIFSCSAIRSLHKDGLPTSLRKIKFENCPAIHSLPKDGLPNSLQELVIMDCPTIRTLPKDGLPSSLRLLHVKYCRNKELKSHCRKLIGTIPIVIVDD</sequence>
<dbReference type="NCBIfam" id="TIGR01557">
    <property type="entry name" value="myb_SHAQKYF"/>
    <property type="match status" value="1"/>
</dbReference>
<feature type="region of interest" description="Disordered" evidence="10">
    <location>
        <begin position="193"/>
        <end position="259"/>
    </location>
</feature>
<dbReference type="InterPro" id="IPR006447">
    <property type="entry name" value="Myb_dom_plants"/>
</dbReference>
<dbReference type="InterPro" id="IPR017930">
    <property type="entry name" value="Myb_dom"/>
</dbReference>
<dbReference type="SUPFAM" id="SSF46689">
    <property type="entry name" value="Homeodomain-like"/>
    <property type="match status" value="1"/>
</dbReference>
<keyword evidence="7" id="KW-0238">DNA-binding</keyword>
<dbReference type="EMBL" id="BQKI01000085">
    <property type="protein sequence ID" value="GJN34247.1"/>
    <property type="molecule type" value="Genomic_DNA"/>
</dbReference>
<dbReference type="PANTHER" id="PTHR31499">
    <property type="entry name" value="MYB FAMILY TRANSCRIPTION FACTOR PHL11"/>
    <property type="match status" value="1"/>
</dbReference>
<dbReference type="InterPro" id="IPR041118">
    <property type="entry name" value="Rx_N"/>
</dbReference>
<dbReference type="Proteomes" id="UP001054889">
    <property type="component" value="Unassembled WGS sequence"/>
</dbReference>
<dbReference type="AlphaFoldDB" id="A0AAV5FH05"/>
<dbReference type="InterPro" id="IPR009057">
    <property type="entry name" value="Homeodomain-like_sf"/>
</dbReference>
<keyword evidence="5" id="KW-0611">Plant defense</keyword>
<evidence type="ECO:0000256" key="2">
    <source>
        <dbReference type="ARBA" id="ARBA00022614"/>
    </source>
</evidence>
<evidence type="ECO:0000256" key="8">
    <source>
        <dbReference type="ARBA" id="ARBA00023163"/>
    </source>
</evidence>
<dbReference type="InterPro" id="IPR046955">
    <property type="entry name" value="PHR1-like"/>
</dbReference>
<dbReference type="GO" id="GO:0003677">
    <property type="term" value="F:DNA binding"/>
    <property type="evidence" value="ECO:0007669"/>
    <property type="project" value="UniProtKB-KW"/>
</dbReference>
<dbReference type="InterPro" id="IPR001005">
    <property type="entry name" value="SANT/Myb"/>
</dbReference>
<accession>A0AAV5FH05</accession>
<dbReference type="GO" id="GO:0003700">
    <property type="term" value="F:DNA-binding transcription factor activity"/>
    <property type="evidence" value="ECO:0007669"/>
    <property type="project" value="InterPro"/>
</dbReference>
<dbReference type="InterPro" id="IPR025756">
    <property type="entry name" value="Myb_CC_LHEQLE"/>
</dbReference>
<evidence type="ECO:0000256" key="5">
    <source>
        <dbReference type="ARBA" id="ARBA00022821"/>
    </source>
</evidence>
<dbReference type="Pfam" id="PF00931">
    <property type="entry name" value="NB-ARC"/>
    <property type="match status" value="1"/>
</dbReference>
<name>A0AAV5FH05_ELECO</name>
<comment type="caution">
    <text evidence="12">The sequence shown here is derived from an EMBL/GenBank/DDBJ whole genome shotgun (WGS) entry which is preliminary data.</text>
</comment>
<gene>
    <name evidence="12" type="primary">gb22894</name>
    <name evidence="12" type="ORF">PR202_gb22894</name>
</gene>
<evidence type="ECO:0000259" key="11">
    <source>
        <dbReference type="PROSITE" id="PS51294"/>
    </source>
</evidence>
<reference evidence="12" key="2">
    <citation type="submission" date="2021-12" db="EMBL/GenBank/DDBJ databases">
        <title>Resequencing data analysis of finger millet.</title>
        <authorList>
            <person name="Hatakeyama M."/>
            <person name="Aluri S."/>
            <person name="Balachadran M.T."/>
            <person name="Sivarajan S.R."/>
            <person name="Poveda L."/>
            <person name="Shimizu-Inatsugi R."/>
            <person name="Schlapbach R."/>
            <person name="Sreeman S.M."/>
            <person name="Shimizu K.K."/>
        </authorList>
    </citation>
    <scope>NUCLEOTIDE SEQUENCE</scope>
</reference>
<keyword evidence="8" id="KW-0804">Transcription</keyword>
<dbReference type="Pfam" id="PF18052">
    <property type="entry name" value="Rx_N"/>
    <property type="match status" value="1"/>
</dbReference>
<feature type="compositionally biased region" description="Basic and acidic residues" evidence="10">
    <location>
        <begin position="228"/>
        <end position="250"/>
    </location>
</feature>
<evidence type="ECO:0000256" key="7">
    <source>
        <dbReference type="ARBA" id="ARBA00023125"/>
    </source>
</evidence>
<reference evidence="12" key="1">
    <citation type="journal article" date="2018" name="DNA Res.">
        <title>Multiple hybrid de novo genome assembly of finger millet, an orphan allotetraploid crop.</title>
        <authorList>
            <person name="Hatakeyama M."/>
            <person name="Aluri S."/>
            <person name="Balachadran M.T."/>
            <person name="Sivarajan S.R."/>
            <person name="Patrignani A."/>
            <person name="Gruter S."/>
            <person name="Poveda L."/>
            <person name="Shimizu-Inatsugi R."/>
            <person name="Baeten J."/>
            <person name="Francoijs K.J."/>
            <person name="Nataraja K.N."/>
            <person name="Reddy Y.A.N."/>
            <person name="Phadnis S."/>
            <person name="Ravikumar R.L."/>
            <person name="Schlapbach R."/>
            <person name="Sreeman S.M."/>
            <person name="Shimizu K.K."/>
        </authorList>
    </citation>
    <scope>NUCLEOTIDE SEQUENCE</scope>
</reference>
<feature type="domain" description="HTH myb-type" evidence="11">
    <location>
        <begin position="43"/>
        <end position="103"/>
    </location>
</feature>
<evidence type="ECO:0000256" key="10">
    <source>
        <dbReference type="SAM" id="MobiDB-lite"/>
    </source>
</evidence>